<evidence type="ECO:0000256" key="1">
    <source>
        <dbReference type="ARBA" id="ARBA00009199"/>
    </source>
</evidence>
<dbReference type="PANTHER" id="PTHR11895">
    <property type="entry name" value="TRANSAMIDASE"/>
    <property type="match status" value="1"/>
</dbReference>
<evidence type="ECO:0000256" key="2">
    <source>
        <dbReference type="SAM" id="MobiDB-lite"/>
    </source>
</evidence>
<accession>A0ABS4W2Z0</accession>
<dbReference type="SUPFAM" id="SSF75304">
    <property type="entry name" value="Amidase signature (AS) enzymes"/>
    <property type="match status" value="1"/>
</dbReference>
<dbReference type="Gene3D" id="3.90.1300.10">
    <property type="entry name" value="Amidase signature (AS) domain"/>
    <property type="match status" value="1"/>
</dbReference>
<evidence type="ECO:0000313" key="3">
    <source>
        <dbReference type="EMBL" id="MBP2370536.1"/>
    </source>
</evidence>
<dbReference type="GO" id="GO:0004040">
    <property type="term" value="F:amidase activity"/>
    <property type="evidence" value="ECO:0007669"/>
    <property type="project" value="UniProtKB-EC"/>
</dbReference>
<dbReference type="InterPro" id="IPR000120">
    <property type="entry name" value="Amidase"/>
</dbReference>
<feature type="region of interest" description="Disordered" evidence="2">
    <location>
        <begin position="214"/>
        <end position="247"/>
    </location>
</feature>
<comment type="similarity">
    <text evidence="1">Belongs to the amidase family.</text>
</comment>
<reference evidence="3 4" key="1">
    <citation type="submission" date="2021-03" db="EMBL/GenBank/DDBJ databases">
        <title>Sequencing the genomes of 1000 actinobacteria strains.</title>
        <authorList>
            <person name="Klenk H.-P."/>
        </authorList>
    </citation>
    <scope>NUCLEOTIDE SEQUENCE [LARGE SCALE GENOMIC DNA]</scope>
    <source>
        <strain evidence="3 4">DSM 45256</strain>
    </source>
</reference>
<dbReference type="Proteomes" id="UP001519295">
    <property type="component" value="Unassembled WGS sequence"/>
</dbReference>
<dbReference type="EC" id="3.5.1.4" evidence="3"/>
<sequence length="427" mass="42720">MSALPGTASSGPGTPDGQPWSVPEIAGAVREGRRTAVAVADALLARTGAGGARHPLLAVDPEMLRAAAAALDRRTDRFALPLAGVPVAVEDGVSVTGRGDEPVRRLRAAGALIAGSARTAEFDIGPDGSPGGRATVAAVAAGTVPLAIGVDGDGALRAAAAAHGLVALKPGRRVLPLPATAERRWSGLAETTVVAATPQDLLVALDVLSVPARRGPATASRSGPGDPFGRPPSGAADPGGPGPAGTHLGSLACSLRIGRSRLADPAAAAGVQAAVRMLDAAGVRLLAADPPYSAVLAVHGARRRQAGLARRIEDLDLDPAGLPRAARSALRRGRRVRRLGGLRPATPASWRQRLVGWLDEAGAEAALLPATAGPAGAGTTGLAVWNLAGLPSLVTPVHHGGRSTCVQLVGRPGSERRLLATAALLAP</sequence>
<keyword evidence="4" id="KW-1185">Reference proteome</keyword>
<evidence type="ECO:0000313" key="4">
    <source>
        <dbReference type="Proteomes" id="UP001519295"/>
    </source>
</evidence>
<gene>
    <name evidence="3" type="ORF">JOF36_006232</name>
</gene>
<comment type="caution">
    <text evidence="3">The sequence shown here is derived from an EMBL/GenBank/DDBJ whole genome shotgun (WGS) entry which is preliminary data.</text>
</comment>
<protein>
    <submittedName>
        <fullName evidence="3">Amidase</fullName>
        <ecNumber evidence="3">3.5.1.4</ecNumber>
    </submittedName>
</protein>
<dbReference type="PANTHER" id="PTHR11895:SF7">
    <property type="entry name" value="GLUTAMYL-TRNA(GLN) AMIDOTRANSFERASE SUBUNIT A, MITOCHONDRIAL"/>
    <property type="match status" value="1"/>
</dbReference>
<organism evidence="3 4">
    <name type="scientific">Pseudonocardia parietis</name>
    <dbReference type="NCBI Taxonomy" id="570936"/>
    <lineage>
        <taxon>Bacteria</taxon>
        <taxon>Bacillati</taxon>
        <taxon>Actinomycetota</taxon>
        <taxon>Actinomycetes</taxon>
        <taxon>Pseudonocardiales</taxon>
        <taxon>Pseudonocardiaceae</taxon>
        <taxon>Pseudonocardia</taxon>
    </lineage>
</organism>
<dbReference type="EMBL" id="JAGINU010000001">
    <property type="protein sequence ID" value="MBP2370536.1"/>
    <property type="molecule type" value="Genomic_DNA"/>
</dbReference>
<feature type="region of interest" description="Disordered" evidence="2">
    <location>
        <begin position="1"/>
        <end position="22"/>
    </location>
</feature>
<proteinExistence type="inferred from homology"/>
<dbReference type="InterPro" id="IPR036928">
    <property type="entry name" value="AS_sf"/>
</dbReference>
<name>A0ABS4W2Z0_9PSEU</name>
<keyword evidence="3" id="KW-0378">Hydrolase</keyword>
<dbReference type="RefSeq" id="WP_210033881.1">
    <property type="nucleotide sequence ID" value="NZ_JAGINU010000001.1"/>
</dbReference>